<dbReference type="InterPro" id="IPR000073">
    <property type="entry name" value="AB_hydrolase_1"/>
</dbReference>
<dbReference type="PANTHER" id="PTHR43194:SF2">
    <property type="entry name" value="PEROXISOMAL MEMBRANE PROTEIN LPX1"/>
    <property type="match status" value="1"/>
</dbReference>
<name>A0ABX7KAR6_9SPHN</name>
<accession>A0ABX7KAR6</accession>
<dbReference type="RefSeq" id="WP_205444311.1">
    <property type="nucleotide sequence ID" value="NZ_CP061510.1"/>
</dbReference>
<dbReference type="PANTHER" id="PTHR43194">
    <property type="entry name" value="HYDROLASE ALPHA/BETA FOLD FAMILY"/>
    <property type="match status" value="1"/>
</dbReference>
<evidence type="ECO:0000313" key="3">
    <source>
        <dbReference type="Proteomes" id="UP000663637"/>
    </source>
</evidence>
<sequence length="294" mass="31218">MSGRAIENTHIEVQTLRIARYSSGESISIVCDVSGVEGAPRVILLHGGGQTRHSWSTTARSLAANGYRVYNFDARGHGESDWSAAGAYSLRDRVGDLEKIVGLERGAFVLVGASLGGATALCALAQGVRPAGAVLVDIVPEPEQEGIARITDFMGAHSNGFANLSEAADAVAAYNPSRPRPADPSGLMRNLRRREGGRLYWHWDPKILSDGAKGHHAEVQTAAEIFAEETPCPIALVRGLKSDVVSDEGVARFRALIPDLEVFDVGGAGHMVAGDNNDAFEAAVLSFLARHLQV</sequence>
<protein>
    <submittedName>
        <fullName evidence="2">Alpha/beta hydrolase</fullName>
    </submittedName>
</protein>
<keyword evidence="2" id="KW-0378">Hydrolase</keyword>
<dbReference type="Proteomes" id="UP000663637">
    <property type="component" value="Chromosome"/>
</dbReference>
<organism evidence="2 3">
    <name type="scientific">Tsuneonella flava</name>
    <dbReference type="NCBI Taxonomy" id="2055955"/>
    <lineage>
        <taxon>Bacteria</taxon>
        <taxon>Pseudomonadati</taxon>
        <taxon>Pseudomonadota</taxon>
        <taxon>Alphaproteobacteria</taxon>
        <taxon>Sphingomonadales</taxon>
        <taxon>Erythrobacteraceae</taxon>
        <taxon>Tsuneonella</taxon>
    </lineage>
</organism>
<keyword evidence="3" id="KW-1185">Reference proteome</keyword>
<feature type="domain" description="AB hydrolase-1" evidence="1">
    <location>
        <begin position="42"/>
        <end position="282"/>
    </location>
</feature>
<dbReference type="InterPro" id="IPR050228">
    <property type="entry name" value="Carboxylesterase_BioH"/>
</dbReference>
<dbReference type="EMBL" id="CP061510">
    <property type="protein sequence ID" value="QSB45354.1"/>
    <property type="molecule type" value="Genomic_DNA"/>
</dbReference>
<dbReference type="GO" id="GO:0016787">
    <property type="term" value="F:hydrolase activity"/>
    <property type="evidence" value="ECO:0007669"/>
    <property type="project" value="UniProtKB-KW"/>
</dbReference>
<evidence type="ECO:0000259" key="1">
    <source>
        <dbReference type="Pfam" id="PF12697"/>
    </source>
</evidence>
<proteinExistence type="predicted"/>
<dbReference type="Gene3D" id="3.40.50.1820">
    <property type="entry name" value="alpha/beta hydrolase"/>
    <property type="match status" value="1"/>
</dbReference>
<dbReference type="Pfam" id="PF12697">
    <property type="entry name" value="Abhydrolase_6"/>
    <property type="match status" value="1"/>
</dbReference>
<gene>
    <name evidence="2" type="ORF">IDJ81_04315</name>
</gene>
<reference evidence="2 3" key="1">
    <citation type="submission" date="2020-09" db="EMBL/GenBank/DDBJ databases">
        <title>Complete genome sequence of altererythrobacter flavus SS-21NJ, isolated from Dongying oil sludge in Shandong province.</title>
        <authorList>
            <person name="Sun S."/>
            <person name="Zhang Z."/>
        </authorList>
    </citation>
    <scope>NUCLEOTIDE SEQUENCE [LARGE SCALE GENOMIC DNA]</scope>
    <source>
        <strain evidence="2 3">SS-21NJ</strain>
    </source>
</reference>
<dbReference type="InterPro" id="IPR029058">
    <property type="entry name" value="AB_hydrolase_fold"/>
</dbReference>
<evidence type="ECO:0000313" key="2">
    <source>
        <dbReference type="EMBL" id="QSB45354.1"/>
    </source>
</evidence>
<dbReference type="SUPFAM" id="SSF53474">
    <property type="entry name" value="alpha/beta-Hydrolases"/>
    <property type="match status" value="1"/>
</dbReference>